<comment type="caution">
    <text evidence="1">The sequence shown here is derived from an EMBL/GenBank/DDBJ whole genome shotgun (WGS) entry which is preliminary data.</text>
</comment>
<reference evidence="2" key="1">
    <citation type="submission" date="2018-09" db="EMBL/GenBank/DDBJ databases">
        <authorList>
            <person name="Livingstone P.G."/>
            <person name="Whitworth D.E."/>
        </authorList>
    </citation>
    <scope>NUCLEOTIDE SEQUENCE [LARGE SCALE GENOMIC DNA]</scope>
    <source>
        <strain evidence="2">CA051B</strain>
    </source>
</reference>
<accession>A0A3A8NJL5</accession>
<dbReference type="EMBL" id="RAWB01000599">
    <property type="protein sequence ID" value="RKH44576.1"/>
    <property type="molecule type" value="Genomic_DNA"/>
</dbReference>
<dbReference type="RefSeq" id="WP_120647673.1">
    <property type="nucleotide sequence ID" value="NZ_RAWB01000599.1"/>
</dbReference>
<name>A0A3A8NJL5_9BACT</name>
<dbReference type="Proteomes" id="UP000272888">
    <property type="component" value="Unassembled WGS sequence"/>
</dbReference>
<keyword evidence="2" id="KW-1185">Reference proteome</keyword>
<organism evidence="1 2">
    <name type="scientific">Corallococcus llansteffanensis</name>
    <dbReference type="NCBI Taxonomy" id="2316731"/>
    <lineage>
        <taxon>Bacteria</taxon>
        <taxon>Pseudomonadati</taxon>
        <taxon>Myxococcota</taxon>
        <taxon>Myxococcia</taxon>
        <taxon>Myxococcales</taxon>
        <taxon>Cystobacterineae</taxon>
        <taxon>Myxococcaceae</taxon>
        <taxon>Corallococcus</taxon>
    </lineage>
</organism>
<evidence type="ECO:0000313" key="1">
    <source>
        <dbReference type="EMBL" id="RKH44576.1"/>
    </source>
</evidence>
<protein>
    <submittedName>
        <fullName evidence="1">Uncharacterized protein</fullName>
    </submittedName>
</protein>
<gene>
    <name evidence="1" type="ORF">D7V93_36075</name>
</gene>
<proteinExistence type="predicted"/>
<evidence type="ECO:0000313" key="2">
    <source>
        <dbReference type="Proteomes" id="UP000272888"/>
    </source>
</evidence>
<dbReference type="AlphaFoldDB" id="A0A3A8NJL5"/>
<sequence>MAIFVTTTDPQGLIDGLKSAVESKKVAGWRYDAEGDVTSETSPLENQAWFRPTTVPGAGVVFTIISVKGKAITTEAYAAYHGRFLETLLSHFAPKFTTASVTAMGESRVGDVVKDG</sequence>